<dbReference type="InterPro" id="IPR038765">
    <property type="entry name" value="Papain-like_cys_pep_sf"/>
</dbReference>
<proteinExistence type="predicted"/>
<comment type="catalytic activity">
    <reaction evidence="1">
        <text>Thiol-dependent hydrolysis of ester, thioester, amide, peptide and isopeptide bonds formed by the C-terminal Gly of ubiquitin (a 76-residue protein attached to proteins as an intracellular targeting signal).</text>
        <dbReference type="EC" id="3.4.19.12"/>
    </reaction>
</comment>
<dbReference type="OMA" id="MPRDINI"/>
<keyword evidence="5" id="KW-0378">Hydrolase</keyword>
<dbReference type="GO" id="GO:0034122">
    <property type="term" value="P:negative regulation of toll-like receptor signaling pathway"/>
    <property type="evidence" value="ECO:0007669"/>
    <property type="project" value="TreeGrafter"/>
</dbReference>
<feature type="compositionally biased region" description="Low complexity" evidence="6">
    <location>
        <begin position="510"/>
        <end position="529"/>
    </location>
</feature>
<feature type="compositionally biased region" description="Basic residues" evidence="6">
    <location>
        <begin position="470"/>
        <end position="480"/>
    </location>
</feature>
<dbReference type="AlphaFoldDB" id="A0A3Q3EWN1"/>
<reference evidence="8" key="1">
    <citation type="submission" date="2025-08" db="UniProtKB">
        <authorList>
            <consortium name="Ensembl"/>
        </authorList>
    </citation>
    <scope>IDENTIFICATION</scope>
</reference>
<name>A0A3Q3EWN1_KRYMA</name>
<evidence type="ECO:0000256" key="5">
    <source>
        <dbReference type="ARBA" id="ARBA00022807"/>
    </source>
</evidence>
<dbReference type="Gene3D" id="3.90.70.80">
    <property type="match status" value="1"/>
</dbReference>
<dbReference type="STRING" id="37003.ENSKMAP00000006052"/>
<evidence type="ECO:0000256" key="2">
    <source>
        <dbReference type="ARBA" id="ARBA00012759"/>
    </source>
</evidence>
<feature type="compositionally biased region" description="Polar residues" evidence="6">
    <location>
        <begin position="330"/>
        <end position="339"/>
    </location>
</feature>
<dbReference type="GO" id="GO:2000660">
    <property type="term" value="P:negative regulation of interleukin-1-mediated signaling pathway"/>
    <property type="evidence" value="ECO:0007669"/>
    <property type="project" value="TreeGrafter"/>
</dbReference>
<feature type="domain" description="OTU" evidence="7">
    <location>
        <begin position="28"/>
        <end position="149"/>
    </location>
</feature>
<evidence type="ECO:0000256" key="6">
    <source>
        <dbReference type="SAM" id="MobiDB-lite"/>
    </source>
</evidence>
<keyword evidence="5" id="KW-0788">Thiol protease</keyword>
<dbReference type="InterPro" id="IPR050704">
    <property type="entry name" value="Peptidase_C85-like"/>
</dbReference>
<protein>
    <recommendedName>
        <fullName evidence="2">ubiquitinyl hydrolase 1</fullName>
        <ecNumber evidence="2">3.4.19.12</ecNumber>
    </recommendedName>
</protein>
<feature type="compositionally biased region" description="Low complexity" evidence="6">
    <location>
        <begin position="366"/>
        <end position="385"/>
    </location>
</feature>
<evidence type="ECO:0000256" key="1">
    <source>
        <dbReference type="ARBA" id="ARBA00000707"/>
    </source>
</evidence>
<reference evidence="8" key="2">
    <citation type="submission" date="2025-09" db="UniProtKB">
        <authorList>
            <consortium name="Ensembl"/>
        </authorList>
    </citation>
    <scope>IDENTIFICATION</scope>
</reference>
<accession>A0A3Q3EWN1</accession>
<feature type="compositionally biased region" description="Low complexity" evidence="6">
    <location>
        <begin position="586"/>
        <end position="598"/>
    </location>
</feature>
<feature type="region of interest" description="Disordered" evidence="6">
    <location>
        <begin position="201"/>
        <end position="242"/>
    </location>
</feature>
<dbReference type="SUPFAM" id="SSF54001">
    <property type="entry name" value="Cysteine proteinases"/>
    <property type="match status" value="1"/>
</dbReference>
<evidence type="ECO:0000313" key="8">
    <source>
        <dbReference type="Ensembl" id="ENSKMAP00000006052.1"/>
    </source>
</evidence>
<evidence type="ECO:0000256" key="4">
    <source>
        <dbReference type="ARBA" id="ARBA00022786"/>
    </source>
</evidence>
<feature type="region of interest" description="Disordered" evidence="6">
    <location>
        <begin position="450"/>
        <end position="665"/>
    </location>
</feature>
<dbReference type="GeneTree" id="ENSGT00940000159922"/>
<keyword evidence="3" id="KW-0645">Protease</keyword>
<dbReference type="Pfam" id="PF02338">
    <property type="entry name" value="OTU"/>
    <property type="match status" value="1"/>
</dbReference>
<dbReference type="GO" id="GO:0006508">
    <property type="term" value="P:proteolysis"/>
    <property type="evidence" value="ECO:0007669"/>
    <property type="project" value="UniProtKB-KW"/>
</dbReference>
<dbReference type="SUPFAM" id="SSF63748">
    <property type="entry name" value="Tudor/PWWP/MBT"/>
    <property type="match status" value="1"/>
</dbReference>
<keyword evidence="9" id="KW-1185">Reference proteome</keyword>
<dbReference type="PANTHER" id="PTHR12419:SF9">
    <property type="entry name" value="OTU DOMAIN-CONTAINING PROTEIN 4"/>
    <property type="match status" value="1"/>
</dbReference>
<feature type="compositionally biased region" description="Pro residues" evidence="6">
    <location>
        <begin position="571"/>
        <end position="585"/>
    </location>
</feature>
<dbReference type="GO" id="GO:0061578">
    <property type="term" value="F:K63-linked deubiquitinase activity"/>
    <property type="evidence" value="ECO:0007669"/>
    <property type="project" value="TreeGrafter"/>
</dbReference>
<evidence type="ECO:0000259" key="7">
    <source>
        <dbReference type="PROSITE" id="PS50802"/>
    </source>
</evidence>
<dbReference type="Proteomes" id="UP000264800">
    <property type="component" value="Unplaced"/>
</dbReference>
<feature type="region of interest" description="Disordered" evidence="6">
    <location>
        <begin position="328"/>
        <end position="433"/>
    </location>
</feature>
<keyword evidence="4" id="KW-0833">Ubl conjugation pathway</keyword>
<feature type="compositionally biased region" description="Low complexity" evidence="6">
    <location>
        <begin position="613"/>
        <end position="626"/>
    </location>
</feature>
<dbReference type="Ensembl" id="ENSKMAT00000006157.1">
    <property type="protein sequence ID" value="ENSKMAP00000006052.1"/>
    <property type="gene ID" value="ENSKMAG00000004604.1"/>
</dbReference>
<dbReference type="PROSITE" id="PS50802">
    <property type="entry name" value="OTU"/>
    <property type="match status" value="1"/>
</dbReference>
<dbReference type="GO" id="GO:0004843">
    <property type="term" value="F:cysteine-type deubiquitinase activity"/>
    <property type="evidence" value="ECO:0007669"/>
    <property type="project" value="UniProtKB-EC"/>
</dbReference>
<dbReference type="InterPro" id="IPR003323">
    <property type="entry name" value="OTU_dom"/>
</dbReference>
<feature type="compositionally biased region" description="Low complexity" evidence="6">
    <location>
        <begin position="561"/>
        <end position="570"/>
    </location>
</feature>
<dbReference type="PANTHER" id="PTHR12419">
    <property type="entry name" value="OTU DOMAIN CONTAINING PROTEIN"/>
    <property type="match status" value="1"/>
</dbReference>
<sequence length="696" mass="74768">MDSGGNMQSSEERSAEKAMDTYLKSIGLHRKKIAKDGSCLFRAVAEQVLHCQSLHTEVRSKCVDFLRRNRDTYEAFIEGDFEEYLFKLQDPQQWVGEVEINALAAMYRRDFEIFQEPGKPAVNITVNNFKDKVQLCFLNGNHYDSVYPIHHIRNAGLCQSILYELLYDGVFKVDRSFLAPCQRAGRPNDFLSDDAMNVCGSSDESDDGVERGRVENGTSAAAASRSGSGFRGRGRGRQLPERVRRSLNPTLLRNVEYDIWHKTKRAQQKMDYSIAAGMQFTVGDRCQVRLEGGGRSYNATIQDVPPANGPVTVYIEELGTKQVPLWNIRPPSTENSWSTVVHRDKRLSNGHGGWEDRGKGRGRGKSTPAAAASSSPSSVTPATAAGSGGRVQKQHSWPPQATVEEQGGGKPGRKSAGSVEQPYFGLTKEQRVAKEEEERNMALMEIQLRDEHSFPALGTQAAMAAEGGRRKSGERRRSQRTKTMSPVEDVVSSPPAGERPKSSTPPPPAAIATSSVDSAPPAAASGSSPSLPPAKTSLQSYASAAAAPASPPASIKPPAPSSAGIFSFIPPVFPPASSSPPPPQPTFIAPIAPCPAAAQGFLRPFSPSPPPSSSSSSSVVPPQVREAPPPPSKTSADAKPEFDQKRLKSNRCSSGSVGFLQEPGSLSPSFLSAPVLLGLFGSAGNVSSSLLVRSDQ</sequence>
<dbReference type="GO" id="GO:1903093">
    <property type="term" value="P:regulation of protein K48-linked deubiquitination"/>
    <property type="evidence" value="ECO:0007669"/>
    <property type="project" value="TreeGrafter"/>
</dbReference>
<feature type="compositionally biased region" description="Basic and acidic residues" evidence="6">
    <location>
        <begin position="636"/>
        <end position="646"/>
    </location>
</feature>
<evidence type="ECO:0000256" key="3">
    <source>
        <dbReference type="ARBA" id="ARBA00022670"/>
    </source>
</evidence>
<organism evidence="8 9">
    <name type="scientific">Kryptolebias marmoratus</name>
    <name type="common">Mangrove killifish</name>
    <name type="synonym">Rivulus marmoratus</name>
    <dbReference type="NCBI Taxonomy" id="37003"/>
    <lineage>
        <taxon>Eukaryota</taxon>
        <taxon>Metazoa</taxon>
        <taxon>Chordata</taxon>
        <taxon>Craniata</taxon>
        <taxon>Vertebrata</taxon>
        <taxon>Euteleostomi</taxon>
        <taxon>Actinopterygii</taxon>
        <taxon>Neopterygii</taxon>
        <taxon>Teleostei</taxon>
        <taxon>Neoteleostei</taxon>
        <taxon>Acanthomorphata</taxon>
        <taxon>Ovalentaria</taxon>
        <taxon>Atherinomorphae</taxon>
        <taxon>Cyprinodontiformes</taxon>
        <taxon>Rivulidae</taxon>
        <taxon>Kryptolebias</taxon>
    </lineage>
</organism>
<dbReference type="GO" id="GO:0016579">
    <property type="term" value="P:protein deubiquitination"/>
    <property type="evidence" value="ECO:0007669"/>
    <property type="project" value="TreeGrafter"/>
</dbReference>
<evidence type="ECO:0000313" key="9">
    <source>
        <dbReference type="Proteomes" id="UP000264800"/>
    </source>
</evidence>
<feature type="compositionally biased region" description="Pro residues" evidence="6">
    <location>
        <begin position="549"/>
        <end position="560"/>
    </location>
</feature>
<feature type="compositionally biased region" description="Low complexity" evidence="6">
    <location>
        <begin position="219"/>
        <end position="228"/>
    </location>
</feature>
<dbReference type="EC" id="3.4.19.12" evidence="2"/>